<dbReference type="STRING" id="696762.PFRI_10430"/>
<comment type="caution">
    <text evidence="13">The sequence shown here is derived from an EMBL/GenBank/DDBJ whole genome shotgun (WGS) entry which is preliminary data.</text>
</comment>
<evidence type="ECO:0000256" key="9">
    <source>
        <dbReference type="PIRNR" id="PIRNR000361"/>
    </source>
</evidence>
<dbReference type="PANTHER" id="PTHR43314">
    <property type="match status" value="1"/>
</dbReference>
<dbReference type="PROSITE" id="PS51384">
    <property type="entry name" value="FAD_FR"/>
    <property type="match status" value="1"/>
</dbReference>
<evidence type="ECO:0000256" key="5">
    <source>
        <dbReference type="ARBA" id="ARBA00022857"/>
    </source>
</evidence>
<dbReference type="GO" id="GO:0046872">
    <property type="term" value="F:metal ion binding"/>
    <property type="evidence" value="ECO:0007669"/>
    <property type="project" value="UniProtKB-KW"/>
</dbReference>
<keyword evidence="4 9" id="KW-0274">FAD</keyword>
<dbReference type="Proteomes" id="UP000184514">
    <property type="component" value="Unassembled WGS sequence"/>
</dbReference>
<evidence type="ECO:0000259" key="11">
    <source>
        <dbReference type="PROSITE" id="PS51379"/>
    </source>
</evidence>
<organism evidence="13 14">
    <name type="scientific">Planktotalea frisia</name>
    <dbReference type="NCBI Taxonomy" id="696762"/>
    <lineage>
        <taxon>Bacteria</taxon>
        <taxon>Pseudomonadati</taxon>
        <taxon>Pseudomonadota</taxon>
        <taxon>Alphaproteobacteria</taxon>
        <taxon>Rhodobacterales</taxon>
        <taxon>Paracoccaceae</taxon>
        <taxon>Planktotalea</taxon>
    </lineage>
</organism>
<dbReference type="InterPro" id="IPR017900">
    <property type="entry name" value="4Fe4S_Fe_S_CS"/>
</dbReference>
<dbReference type="PROSITE" id="PS00198">
    <property type="entry name" value="4FE4S_FER_1"/>
    <property type="match status" value="1"/>
</dbReference>
<dbReference type="RefSeq" id="WP_072629680.1">
    <property type="nucleotide sequence ID" value="NZ_MLCB01000090.1"/>
</dbReference>
<dbReference type="InterPro" id="IPR001709">
    <property type="entry name" value="Flavoprot_Pyr_Nucl_cyt_Rdtase"/>
</dbReference>
<keyword evidence="5 9" id="KW-0521">NADP</keyword>
<dbReference type="InterPro" id="IPR015701">
    <property type="entry name" value="FNR"/>
</dbReference>
<dbReference type="InterPro" id="IPR017896">
    <property type="entry name" value="4Fe4S_Fe-S-bd"/>
</dbReference>
<dbReference type="AlphaFoldDB" id="A0A1L9NZX6"/>
<dbReference type="Pfam" id="PF00175">
    <property type="entry name" value="NAD_binding_1"/>
    <property type="match status" value="1"/>
</dbReference>
<feature type="domain" description="4Fe-4S ferredoxin-type" evidence="11">
    <location>
        <begin position="37"/>
        <end position="64"/>
    </location>
</feature>
<accession>A0A1L9NZX6</accession>
<feature type="domain" description="4Fe-4S ferredoxin-type" evidence="11">
    <location>
        <begin position="6"/>
        <end position="35"/>
    </location>
</feature>
<dbReference type="Gene3D" id="3.40.50.80">
    <property type="entry name" value="Nucleotide-binding domain of ferredoxin-NADP reductase (FNR) module"/>
    <property type="match status" value="1"/>
</dbReference>
<name>A0A1L9NZX6_9RHOB</name>
<proteinExistence type="predicted"/>
<dbReference type="InterPro" id="IPR001433">
    <property type="entry name" value="OxRdtase_FAD/NAD-bd"/>
</dbReference>
<evidence type="ECO:0000256" key="10">
    <source>
        <dbReference type="PIRSR" id="PIRSR000361-1"/>
    </source>
</evidence>
<dbReference type="PROSITE" id="PS51379">
    <property type="entry name" value="4FE4S_FER_2"/>
    <property type="match status" value="2"/>
</dbReference>
<sequence>MNAPFKQHVIDPEICIRCYTCEMTCPEQAIEHNDDNVVVDASKCNFCMDCIPVCPTGSIDEWRVVGSKDEAYSLEDQYSWEELPEQGEVVVSETSAKGGAQTDEIDPVAVLLAEAQKGAGGKAKAPATAAKPTINLYNLGNPVEAVVQGNYRITSESSDADTRHIILEFQGKPFPVLEGQSVGIIAPGTDAQGKAHLPRLYSVSSPRDGERAGYHNVSLTVKREEGGVCSNYLCDLEKGAKINVTGPFGATFLLPSDPDARLLMICTGTGAAPMRAFTMARQRAVGEKSGGMVMFFGARTPDSLPYFGPLNKVPSDLLQKHLVYSRLPDQPKEYVQDRMLVEQDLVAEMLQDPSTYIYICGMKEMEDGVERAFTNIAESMGEQWTALSDVMREDGRFHVETY</sequence>
<reference evidence="13 14" key="1">
    <citation type="submission" date="2016-10" db="EMBL/GenBank/DDBJ databases">
        <title>Genome sequence of Planktotalea frisia SH6-1.</title>
        <authorList>
            <person name="Poehlein A."/>
            <person name="Bakenhus I."/>
            <person name="Voget S."/>
            <person name="Brinkhoff T."/>
            <person name="Simon M."/>
        </authorList>
    </citation>
    <scope>NUCLEOTIDE SEQUENCE [LARGE SCALE GENOMIC DNA]</scope>
    <source>
        <strain evidence="13 14">SH6-1</strain>
    </source>
</reference>
<dbReference type="PIRSF" id="PIRSF000361">
    <property type="entry name" value="Frd-NADP+_RD"/>
    <property type="match status" value="1"/>
</dbReference>
<dbReference type="EC" id="1.14.13.208" evidence="13"/>
<evidence type="ECO:0000313" key="13">
    <source>
        <dbReference type="EMBL" id="OJI94743.1"/>
    </source>
</evidence>
<dbReference type="Pfam" id="PF00970">
    <property type="entry name" value="FAD_binding_6"/>
    <property type="match status" value="1"/>
</dbReference>
<keyword evidence="6 9" id="KW-0560">Oxidoreductase</keyword>
<evidence type="ECO:0000259" key="12">
    <source>
        <dbReference type="PROSITE" id="PS51384"/>
    </source>
</evidence>
<gene>
    <name evidence="13" type="primary">boxA</name>
    <name evidence="13" type="ORF">PFRI_10430</name>
</gene>
<dbReference type="Gene3D" id="2.40.30.10">
    <property type="entry name" value="Translation factors"/>
    <property type="match status" value="1"/>
</dbReference>
<dbReference type="Gene3D" id="3.30.70.20">
    <property type="match status" value="1"/>
</dbReference>
<keyword evidence="7" id="KW-0408">Iron</keyword>
<keyword evidence="2 9" id="KW-0285">Flavoprotein</keyword>
<feature type="binding site" evidence="10">
    <location>
        <position position="222"/>
    </location>
    <ligand>
        <name>NADP(+)</name>
        <dbReference type="ChEBI" id="CHEBI:58349"/>
    </ligand>
</feature>
<dbReference type="EMBL" id="MLCB01000090">
    <property type="protein sequence ID" value="OJI94743.1"/>
    <property type="molecule type" value="Genomic_DNA"/>
</dbReference>
<evidence type="ECO:0000313" key="14">
    <source>
        <dbReference type="Proteomes" id="UP000184514"/>
    </source>
</evidence>
<dbReference type="InterPro" id="IPR017927">
    <property type="entry name" value="FAD-bd_FR_type"/>
</dbReference>
<dbReference type="InterPro" id="IPR008333">
    <property type="entry name" value="Cbr1-like_FAD-bd_dom"/>
</dbReference>
<dbReference type="InterPro" id="IPR017938">
    <property type="entry name" value="Riboflavin_synthase-like_b-brl"/>
</dbReference>
<keyword evidence="14" id="KW-1185">Reference proteome</keyword>
<dbReference type="InterPro" id="IPR039261">
    <property type="entry name" value="FNR_nucleotide-bd"/>
</dbReference>
<dbReference type="SUPFAM" id="SSF63380">
    <property type="entry name" value="Riboflavin synthase domain-like"/>
    <property type="match status" value="1"/>
</dbReference>
<comment type="cofactor">
    <cofactor evidence="1">
        <name>FAD</name>
        <dbReference type="ChEBI" id="CHEBI:57692"/>
    </cofactor>
</comment>
<feature type="binding site" evidence="10">
    <location>
        <begin position="325"/>
        <end position="326"/>
    </location>
    <ligand>
        <name>NADP(+)</name>
        <dbReference type="ChEBI" id="CHEBI:58349"/>
    </ligand>
</feature>
<dbReference type="GO" id="GO:0016491">
    <property type="term" value="F:oxidoreductase activity"/>
    <property type="evidence" value="ECO:0007669"/>
    <property type="project" value="UniProtKB-KW"/>
</dbReference>
<dbReference type="NCBIfam" id="TIGR03224">
    <property type="entry name" value="benzo_boxA"/>
    <property type="match status" value="1"/>
</dbReference>
<evidence type="ECO:0000256" key="6">
    <source>
        <dbReference type="ARBA" id="ARBA00023002"/>
    </source>
</evidence>
<dbReference type="SUPFAM" id="SSF52343">
    <property type="entry name" value="Ferredoxin reductase-like, C-terminal NADP-linked domain"/>
    <property type="match status" value="1"/>
</dbReference>
<evidence type="ECO:0000256" key="4">
    <source>
        <dbReference type="ARBA" id="ARBA00022827"/>
    </source>
</evidence>
<feature type="binding site" evidence="10">
    <location>
        <position position="332"/>
    </location>
    <ligand>
        <name>NADP(+)</name>
        <dbReference type="ChEBI" id="CHEBI:58349"/>
    </ligand>
</feature>
<feature type="binding site" evidence="10">
    <location>
        <position position="400"/>
    </location>
    <ligand>
        <name>NADP(+)</name>
        <dbReference type="ChEBI" id="CHEBI:58349"/>
    </ligand>
</feature>
<evidence type="ECO:0000256" key="7">
    <source>
        <dbReference type="ARBA" id="ARBA00023004"/>
    </source>
</evidence>
<protein>
    <submittedName>
        <fullName evidence="13">Benzoyl-CoA oxygenase component A</fullName>
        <ecNumber evidence="13">1.14.13.208</ecNumber>
    </submittedName>
</protein>
<keyword evidence="8" id="KW-0411">Iron-sulfur</keyword>
<dbReference type="OrthoDB" id="9806195at2"/>
<dbReference type="InterPro" id="IPR017634">
    <property type="entry name" value="Benzoyl_CoA_Oase_BoxA"/>
</dbReference>
<dbReference type="Pfam" id="PF13237">
    <property type="entry name" value="Fer4_10"/>
    <property type="match status" value="1"/>
</dbReference>
<feature type="domain" description="FAD-binding FR-type" evidence="12">
    <location>
        <begin position="140"/>
        <end position="254"/>
    </location>
</feature>
<dbReference type="GO" id="GO:0051536">
    <property type="term" value="F:iron-sulfur cluster binding"/>
    <property type="evidence" value="ECO:0007669"/>
    <property type="project" value="UniProtKB-KW"/>
</dbReference>
<feature type="binding site" evidence="10">
    <location>
        <position position="202"/>
    </location>
    <ligand>
        <name>NADP(+)</name>
        <dbReference type="ChEBI" id="CHEBI:58349"/>
    </ligand>
</feature>
<keyword evidence="3" id="KW-0479">Metal-binding</keyword>
<dbReference type="PIRSF" id="PIRSF501177">
    <property type="entry name" value="BoxA"/>
    <property type="match status" value="1"/>
</dbReference>
<evidence type="ECO:0000256" key="3">
    <source>
        <dbReference type="ARBA" id="ARBA00022723"/>
    </source>
</evidence>
<dbReference type="PRINTS" id="PR00371">
    <property type="entry name" value="FPNCR"/>
</dbReference>
<dbReference type="SUPFAM" id="SSF54862">
    <property type="entry name" value="4Fe-4S ferredoxins"/>
    <property type="match status" value="1"/>
</dbReference>
<feature type="binding site" evidence="10">
    <location>
        <position position="269"/>
    </location>
    <ligand>
        <name>NADP(+)</name>
        <dbReference type="ChEBI" id="CHEBI:58349"/>
    </ligand>
</feature>
<evidence type="ECO:0000256" key="1">
    <source>
        <dbReference type="ARBA" id="ARBA00001974"/>
    </source>
</evidence>
<evidence type="ECO:0000256" key="8">
    <source>
        <dbReference type="ARBA" id="ARBA00023014"/>
    </source>
</evidence>
<evidence type="ECO:0000256" key="2">
    <source>
        <dbReference type="ARBA" id="ARBA00022630"/>
    </source>
</evidence>